<keyword evidence="3" id="KW-1185">Reference proteome</keyword>
<name>A0A154W3Y6_9PROT</name>
<feature type="transmembrane region" description="Helical" evidence="1">
    <location>
        <begin position="44"/>
        <end position="67"/>
    </location>
</feature>
<evidence type="ECO:0000313" key="2">
    <source>
        <dbReference type="EMBL" id="KZD08189.1"/>
    </source>
</evidence>
<evidence type="ECO:0000313" key="3">
    <source>
        <dbReference type="Proteomes" id="UP000076400"/>
    </source>
</evidence>
<reference evidence="2 3" key="1">
    <citation type="submission" date="2015-12" db="EMBL/GenBank/DDBJ databases">
        <title>Genome sequence of Oceanibaculum pacificum MCCC 1A02656.</title>
        <authorList>
            <person name="Lu L."/>
            <person name="Lai Q."/>
            <person name="Shao Z."/>
            <person name="Qian P."/>
        </authorList>
    </citation>
    <scope>NUCLEOTIDE SEQUENCE [LARGE SCALE GENOMIC DNA]</scope>
    <source>
        <strain evidence="2 3">MCCC 1A02656</strain>
    </source>
</reference>
<gene>
    <name evidence="2" type="ORF">AUP43_08815</name>
</gene>
<comment type="caution">
    <text evidence="2">The sequence shown here is derived from an EMBL/GenBank/DDBJ whole genome shotgun (WGS) entry which is preliminary data.</text>
</comment>
<keyword evidence="1" id="KW-0472">Membrane</keyword>
<dbReference type="EMBL" id="LPXN01000107">
    <property type="protein sequence ID" value="KZD08189.1"/>
    <property type="molecule type" value="Genomic_DNA"/>
</dbReference>
<dbReference type="AlphaFoldDB" id="A0A154W3Y6"/>
<protein>
    <submittedName>
        <fullName evidence="2">Uncharacterized protein</fullName>
    </submittedName>
</protein>
<keyword evidence="1" id="KW-1133">Transmembrane helix</keyword>
<sequence>MRRQGATKQAKLGQRLLTAYVLLSWTALLALLPFLYNQRYFLDFWHILLTVVLIANVIVGTMARIYFKDYQG</sequence>
<feature type="transmembrane region" description="Helical" evidence="1">
    <location>
        <begin position="12"/>
        <end position="32"/>
    </location>
</feature>
<organism evidence="2 3">
    <name type="scientific">Oceanibaculum pacificum</name>
    <dbReference type="NCBI Taxonomy" id="580166"/>
    <lineage>
        <taxon>Bacteria</taxon>
        <taxon>Pseudomonadati</taxon>
        <taxon>Pseudomonadota</taxon>
        <taxon>Alphaproteobacteria</taxon>
        <taxon>Rhodospirillales</taxon>
        <taxon>Oceanibaculaceae</taxon>
        <taxon>Oceanibaculum</taxon>
    </lineage>
</organism>
<accession>A0A154W3Y6</accession>
<evidence type="ECO:0000256" key="1">
    <source>
        <dbReference type="SAM" id="Phobius"/>
    </source>
</evidence>
<dbReference type="Proteomes" id="UP000076400">
    <property type="component" value="Unassembled WGS sequence"/>
</dbReference>
<keyword evidence="1" id="KW-0812">Transmembrane</keyword>
<proteinExistence type="predicted"/>